<keyword evidence="12" id="KW-1185">Reference proteome</keyword>
<dbReference type="InterPro" id="IPR011658">
    <property type="entry name" value="PA14_dom"/>
</dbReference>
<accession>A0ABN8LE44</accession>
<organism evidence="11 12">
    <name type="scientific">Porites evermanni</name>
    <dbReference type="NCBI Taxonomy" id="104178"/>
    <lineage>
        <taxon>Eukaryota</taxon>
        <taxon>Metazoa</taxon>
        <taxon>Cnidaria</taxon>
        <taxon>Anthozoa</taxon>
        <taxon>Hexacorallia</taxon>
        <taxon>Scleractinia</taxon>
        <taxon>Fungiina</taxon>
        <taxon>Poritidae</taxon>
        <taxon>Porites</taxon>
    </lineage>
</organism>
<evidence type="ECO:0000256" key="5">
    <source>
        <dbReference type="ARBA" id="ARBA00022968"/>
    </source>
</evidence>
<evidence type="ECO:0000313" key="12">
    <source>
        <dbReference type="Proteomes" id="UP001159427"/>
    </source>
</evidence>
<dbReference type="Gene3D" id="3.90.182.10">
    <property type="entry name" value="Toxin - Anthrax Protective Antigen,domain 1"/>
    <property type="match status" value="1"/>
</dbReference>
<sequence>MNLQRIKWGLFMFTIFISFLVFSAHFCLFGRRQCLMFPRITTESSKLLNTYSTSISSEYPTEHEEDFLVIPGLNQHIWESNCLNNIETLCNFPVFPNAPDKRNVILSTEILTESYRAAHDGQRLFGYLLPNLTGEYYFAVSTNGYAEIWLSSSKNWMEAKEILFLRPFDLQLPLGRWDFNASKRQISGGIRLQAKRRYYLEIVYAPGSPNNVDNNFIQVAWKRPRQSIFEIIESNFLSLYKNDSEKWQLYLYDDEMPEALPCRAKKQSSYRNKYMRLESFPYLKHQNVQRTLNYCSYRPSYLVNRAELSWFSQYDGVYKYTRRTHSYRFPNVEGITRNPEAQQAFIAEYPLDKNEVWFIVKRYMTALRKAYKGKYELESIKHVEKKEDPGKGGRYFLELVVKDLTDGKRYILAEYVFQPNGRNIPLCYPEGLQWNRTADVYLILTAKYLGRWIHHFIKNVEKIFQETKDEHLHVVIYDFDSPDINLKQAFERTTLKNYRYIIRPGKYSRTLSYSEAIESIKDPNAIVHCAKGKTIYAPQIVFLQCGGSSALPKGVWYHYSYGTIAMYKQDWDNFGGFSKEILGKETWGGEDWDIIDGAVKGGLEIERKRSPWIYHYYHTKVGMCKAFERYLFWKKSHEPPNKLAITNTHIYFNTAFHRHNNKMRKIAGVARKAKISSFRRLLLVFSVFVAGFNVVFLIAWQLNRSSLQNWKKGFELTDTNLIITEDKIKPENIPSKGLNQHTWEKNCLISLEQLCNFPIFPKAPDKRSLAKNVNISLSASEVDGLRLLGFLQPNVTGEYLFSVTSNGFAEVWLSSSHNWKNGRKIAYTRPMNKSAMGFATVDHKFPTNGVKLFSGQRYYIEVIYSRGRQSEGQSLIQLAWKRPDRTGFELIQRGFFSPYKNDSDKAQMKVYDDDLPDLLACTLVTLNSSNKYMKPETLPTLESVDVSKALNFCEYRPSYLLDPTKITNFGRYHGVYRHAHKTFTFPNTEVEGLTPKRAARFLAEKPLSEGEARGVVDKYMTALEESYPGKYNLESITRVEMKHDPQKGGRYFLQLVVKDLTDKKSYNLEEYVFQPFDKNGHLCYPMGLQWNSTADVYLILTAKNLGRWVHHFIKNVEKIIRETKDEHLHVIVYDYDSPDIDLKQELQRSTLQNYKYITKPGKYSRVESFSEAIQSILNPEAIFVTIDLHLDIGSQMVNDIRKHCFKGKTVYAPQMVFLSCGGSSALPQGDWYLMSYGIVAMYKQDWDNFGGFSKDFFNKKTWGGEDWDIIDGAVKGGLEIERKRSPWIYHYYHTKAGMWKQAT</sequence>
<dbReference type="InterPro" id="IPR008428">
    <property type="entry name" value="Chond_GalNAc"/>
</dbReference>
<comment type="caution">
    <text evidence="11">The sequence shown here is derived from an EMBL/GenBank/DDBJ whole genome shotgun (WGS) entry which is preliminary data.</text>
</comment>
<feature type="domain" description="PA14" evidence="10">
    <location>
        <begin position="68"/>
        <end position="235"/>
    </location>
</feature>
<dbReference type="Proteomes" id="UP001159427">
    <property type="component" value="Unassembled WGS sequence"/>
</dbReference>
<gene>
    <name evidence="11" type="ORF">PEVE_00028772</name>
</gene>
<keyword evidence="3 9" id="KW-0808">Transferase</keyword>
<dbReference type="SUPFAM" id="SSF56988">
    <property type="entry name" value="Anthrax protective antigen"/>
    <property type="match status" value="2"/>
</dbReference>
<comment type="caution">
    <text evidence="9">Lacks conserved residue(s) required for the propagation of feature annotation.</text>
</comment>
<dbReference type="InterPro" id="IPR029044">
    <property type="entry name" value="Nucleotide-diphossugar_trans"/>
</dbReference>
<dbReference type="InterPro" id="IPR037524">
    <property type="entry name" value="PA14/GLEYA"/>
</dbReference>
<evidence type="ECO:0000256" key="8">
    <source>
        <dbReference type="ARBA" id="ARBA00023136"/>
    </source>
</evidence>
<dbReference type="Pfam" id="PF05679">
    <property type="entry name" value="CHGN"/>
    <property type="match status" value="2"/>
</dbReference>
<name>A0ABN8LE44_9CNID</name>
<evidence type="ECO:0000256" key="2">
    <source>
        <dbReference type="ARBA" id="ARBA00009239"/>
    </source>
</evidence>
<evidence type="ECO:0000256" key="1">
    <source>
        <dbReference type="ARBA" id="ARBA00004447"/>
    </source>
</evidence>
<evidence type="ECO:0000256" key="7">
    <source>
        <dbReference type="ARBA" id="ARBA00023034"/>
    </source>
</evidence>
<feature type="transmembrane region" description="Helical" evidence="9">
    <location>
        <begin position="681"/>
        <end position="702"/>
    </location>
</feature>
<keyword evidence="8 9" id="KW-0472">Membrane</keyword>
<evidence type="ECO:0000256" key="4">
    <source>
        <dbReference type="ARBA" id="ARBA00022692"/>
    </source>
</evidence>
<evidence type="ECO:0000259" key="10">
    <source>
        <dbReference type="PROSITE" id="PS51820"/>
    </source>
</evidence>
<feature type="transmembrane region" description="Helical" evidence="9">
    <location>
        <begin position="6"/>
        <end position="29"/>
    </location>
</feature>
<evidence type="ECO:0000256" key="9">
    <source>
        <dbReference type="RuleBase" id="RU364016"/>
    </source>
</evidence>
<evidence type="ECO:0000313" key="11">
    <source>
        <dbReference type="EMBL" id="CAH3013915.1"/>
    </source>
</evidence>
<dbReference type="EMBL" id="CALNXI010000004">
    <property type="protein sequence ID" value="CAH3013915.1"/>
    <property type="molecule type" value="Genomic_DNA"/>
</dbReference>
<keyword evidence="5 9" id="KW-0735">Signal-anchor</keyword>
<keyword evidence="6 9" id="KW-1133">Transmembrane helix</keyword>
<dbReference type="Gene3D" id="3.90.550.10">
    <property type="entry name" value="Spore Coat Polysaccharide Biosynthesis Protein SpsA, Chain A"/>
    <property type="match status" value="2"/>
</dbReference>
<dbReference type="EC" id="2.4.1.-" evidence="9"/>
<evidence type="ECO:0000256" key="6">
    <source>
        <dbReference type="ARBA" id="ARBA00022989"/>
    </source>
</evidence>
<dbReference type="Pfam" id="PF07691">
    <property type="entry name" value="PA14"/>
    <property type="match status" value="2"/>
</dbReference>
<dbReference type="PANTHER" id="PTHR12369">
    <property type="entry name" value="CHONDROITIN SYNTHASE"/>
    <property type="match status" value="1"/>
</dbReference>
<comment type="subcellular location">
    <subcellularLocation>
        <location evidence="1 9">Golgi apparatus</location>
        <location evidence="1 9">Golgi stack membrane</location>
        <topology evidence="1 9">Single-pass type II membrane protein</topology>
    </subcellularLocation>
</comment>
<dbReference type="PANTHER" id="PTHR12369:SF5">
    <property type="entry name" value="HEXOSYLTRANSFERASE"/>
    <property type="match status" value="1"/>
</dbReference>
<feature type="domain" description="PA14" evidence="10">
    <location>
        <begin position="733"/>
        <end position="895"/>
    </location>
</feature>
<evidence type="ECO:0000256" key="3">
    <source>
        <dbReference type="ARBA" id="ARBA00022679"/>
    </source>
</evidence>
<reference evidence="11 12" key="1">
    <citation type="submission" date="2022-05" db="EMBL/GenBank/DDBJ databases">
        <authorList>
            <consortium name="Genoscope - CEA"/>
            <person name="William W."/>
        </authorList>
    </citation>
    <scope>NUCLEOTIDE SEQUENCE [LARGE SCALE GENOMIC DNA]</scope>
</reference>
<dbReference type="PROSITE" id="PS51820">
    <property type="entry name" value="PA14"/>
    <property type="match status" value="2"/>
</dbReference>
<keyword evidence="7 9" id="KW-0333">Golgi apparatus</keyword>
<dbReference type="InterPro" id="IPR051227">
    <property type="entry name" value="CS_glycosyltransferase"/>
</dbReference>
<protein>
    <recommendedName>
        <fullName evidence="9">Hexosyltransferase</fullName>
        <ecNumber evidence="9">2.4.1.-</ecNumber>
    </recommendedName>
</protein>
<dbReference type="SUPFAM" id="SSF53448">
    <property type="entry name" value="Nucleotide-diphospho-sugar transferases"/>
    <property type="match status" value="2"/>
</dbReference>
<keyword evidence="4 9" id="KW-0812">Transmembrane</keyword>
<proteinExistence type="inferred from homology"/>
<comment type="similarity">
    <text evidence="2 9">Belongs to the chondroitin N-acetylgalactosaminyltransferase family.</text>
</comment>